<dbReference type="RefSeq" id="WP_151967096.1">
    <property type="nucleotide sequence ID" value="NZ_AP019860.1"/>
</dbReference>
<keyword evidence="5" id="KW-0963">Cytoplasm</keyword>
<feature type="domain" description="Prokaryotic-type class I peptide chain release factors" evidence="9">
    <location>
        <begin position="227"/>
        <end position="243"/>
    </location>
</feature>
<dbReference type="SUPFAM" id="SSF75620">
    <property type="entry name" value="Release factor"/>
    <property type="match status" value="1"/>
</dbReference>
<keyword evidence="11" id="KW-1185">Reference proteome</keyword>
<dbReference type="InterPro" id="IPR045853">
    <property type="entry name" value="Pep_chain_release_fac_I_sf"/>
</dbReference>
<sequence length="360" mass="41299">MEQTTLQQMEARFSELEELIQKPEIMKNGSLYSKYLKEHGALSKIVNKYRELQTIKKERDEAKQILAEEKDSDMRAMATEELEELEQREAVVGKEIENLLITDEQQDNRNVIVEIRAGTGGDEACLFAQELFTLYAKYAERQYLRLEVLENTSTELGGIKEVSFSLKGKEAYKKMKYEGGGHRVQRIPSTESGGRIHTSACTIAVLPEVDDVEVDIKDTDLKIDYMRASGPGGQNVNKTSSAVRITHLPTGIVVSCQETPEQHKNRMKAMKVLRARLYNRMVEEQQKEINALRKDQSGSGDRNERIRTYNFPQNRVTDHRINHSIYNLESIMQGNIDEFVELLQVQEREEKLKKLGSIIQ</sequence>
<proteinExistence type="inferred from homology"/>
<dbReference type="GO" id="GO:0005737">
    <property type="term" value="C:cytoplasm"/>
    <property type="evidence" value="ECO:0007669"/>
    <property type="project" value="UniProtKB-SubCell"/>
</dbReference>
<dbReference type="SMART" id="SM00937">
    <property type="entry name" value="PCRF"/>
    <property type="match status" value="1"/>
</dbReference>
<dbReference type="Pfam" id="PF03462">
    <property type="entry name" value="PCRF"/>
    <property type="match status" value="1"/>
</dbReference>
<evidence type="ECO:0000259" key="9">
    <source>
        <dbReference type="PROSITE" id="PS00745"/>
    </source>
</evidence>
<evidence type="ECO:0000256" key="5">
    <source>
        <dbReference type="HAMAP-Rule" id="MF_00093"/>
    </source>
</evidence>
<dbReference type="Gene3D" id="3.30.70.1660">
    <property type="match status" value="1"/>
</dbReference>
<keyword evidence="7" id="KW-0175">Coiled coil</keyword>
<keyword evidence="4 5" id="KW-0648">Protein biosynthesis</keyword>
<feature type="region of interest" description="Disordered" evidence="8">
    <location>
        <begin position="290"/>
        <end position="309"/>
    </location>
</feature>
<reference evidence="10 11" key="1">
    <citation type="submission" date="2019-08" db="EMBL/GenBank/DDBJ databases">
        <title>Complete genome sequence of Candidatus Uab amorphum.</title>
        <authorList>
            <person name="Shiratori T."/>
            <person name="Suzuki S."/>
            <person name="Kakizawa Y."/>
            <person name="Ishida K."/>
        </authorList>
    </citation>
    <scope>NUCLEOTIDE SEQUENCE [LARGE SCALE GENOMIC DNA]</scope>
    <source>
        <strain evidence="10 11">SRT547</strain>
    </source>
</reference>
<dbReference type="Gene3D" id="3.30.160.20">
    <property type="match status" value="1"/>
</dbReference>
<dbReference type="GO" id="GO:0016149">
    <property type="term" value="F:translation release factor activity, codon specific"/>
    <property type="evidence" value="ECO:0007669"/>
    <property type="project" value="UniProtKB-UniRule"/>
</dbReference>
<evidence type="ECO:0000256" key="8">
    <source>
        <dbReference type="SAM" id="MobiDB-lite"/>
    </source>
</evidence>
<organism evidence="10 11">
    <name type="scientific">Uabimicrobium amorphum</name>
    <dbReference type="NCBI Taxonomy" id="2596890"/>
    <lineage>
        <taxon>Bacteria</taxon>
        <taxon>Pseudomonadati</taxon>
        <taxon>Planctomycetota</taxon>
        <taxon>Candidatus Uabimicrobiia</taxon>
        <taxon>Candidatus Uabimicrobiales</taxon>
        <taxon>Candidatus Uabimicrobiaceae</taxon>
        <taxon>Candidatus Uabimicrobium</taxon>
    </lineage>
</organism>
<name>A0A5S9IJV1_UABAM</name>
<evidence type="ECO:0000256" key="6">
    <source>
        <dbReference type="NCBIfam" id="TIGR00019"/>
    </source>
</evidence>
<evidence type="ECO:0000256" key="1">
    <source>
        <dbReference type="ARBA" id="ARBA00002986"/>
    </source>
</evidence>
<evidence type="ECO:0000313" key="10">
    <source>
        <dbReference type="EMBL" id="BBM82870.1"/>
    </source>
</evidence>
<dbReference type="OrthoDB" id="9806673at2"/>
<gene>
    <name evidence="5" type="primary">prfA</name>
    <name evidence="10" type="ORF">UABAM_01213</name>
</gene>
<evidence type="ECO:0000313" key="11">
    <source>
        <dbReference type="Proteomes" id="UP000326354"/>
    </source>
</evidence>
<comment type="subcellular location">
    <subcellularLocation>
        <location evidence="5">Cytoplasm</location>
    </subcellularLocation>
</comment>
<dbReference type="PROSITE" id="PS00745">
    <property type="entry name" value="RF_PROK_I"/>
    <property type="match status" value="1"/>
</dbReference>
<keyword evidence="3 5" id="KW-0488">Methylation</keyword>
<dbReference type="InterPro" id="IPR005139">
    <property type="entry name" value="PCRF"/>
</dbReference>
<dbReference type="Gene3D" id="6.10.140.1950">
    <property type="match status" value="1"/>
</dbReference>
<comment type="PTM">
    <text evidence="5">Methylated by PrmC. Methylation increases the termination efficiency of RF1.</text>
</comment>
<evidence type="ECO:0000256" key="4">
    <source>
        <dbReference type="ARBA" id="ARBA00022917"/>
    </source>
</evidence>
<evidence type="ECO:0000256" key="2">
    <source>
        <dbReference type="ARBA" id="ARBA00010835"/>
    </source>
</evidence>
<comment type="function">
    <text evidence="1 5">Peptide chain release factor 1 directs the termination of translation in response to the peptide chain termination codons UAG and UAA.</text>
</comment>
<feature type="modified residue" description="N5-methylglutamine" evidence="5">
    <location>
        <position position="234"/>
    </location>
</feature>
<dbReference type="NCBIfam" id="NF001859">
    <property type="entry name" value="PRK00591.1"/>
    <property type="match status" value="1"/>
</dbReference>
<evidence type="ECO:0000256" key="3">
    <source>
        <dbReference type="ARBA" id="ARBA00022481"/>
    </source>
</evidence>
<accession>A0A5S9IJV1</accession>
<feature type="coiled-coil region" evidence="7">
    <location>
        <begin position="52"/>
        <end position="102"/>
    </location>
</feature>
<dbReference type="PANTHER" id="PTHR43804:SF7">
    <property type="entry name" value="LD18447P"/>
    <property type="match status" value="1"/>
</dbReference>
<feature type="compositionally biased region" description="Basic and acidic residues" evidence="8">
    <location>
        <begin position="290"/>
        <end position="307"/>
    </location>
</feature>
<protein>
    <recommendedName>
        <fullName evidence="5 6">Peptide chain release factor 1</fullName>
        <shortName evidence="5">RF-1</shortName>
    </recommendedName>
</protein>
<dbReference type="HAMAP" id="MF_00093">
    <property type="entry name" value="Rel_fac_1"/>
    <property type="match status" value="1"/>
</dbReference>
<dbReference type="FunFam" id="3.30.70.1660:FF:000002">
    <property type="entry name" value="Peptide chain release factor 1"/>
    <property type="match status" value="1"/>
</dbReference>
<dbReference type="PANTHER" id="PTHR43804">
    <property type="entry name" value="LD18447P"/>
    <property type="match status" value="1"/>
</dbReference>
<dbReference type="Proteomes" id="UP000326354">
    <property type="component" value="Chromosome"/>
</dbReference>
<dbReference type="InterPro" id="IPR000352">
    <property type="entry name" value="Pep_chain_release_fac_I"/>
</dbReference>
<dbReference type="NCBIfam" id="TIGR00019">
    <property type="entry name" value="prfA"/>
    <property type="match status" value="1"/>
</dbReference>
<dbReference type="Pfam" id="PF00472">
    <property type="entry name" value="RF-1"/>
    <property type="match status" value="1"/>
</dbReference>
<dbReference type="KEGG" id="uam:UABAM_01213"/>
<dbReference type="FunFam" id="3.30.160.20:FF:000004">
    <property type="entry name" value="Peptide chain release factor 1"/>
    <property type="match status" value="1"/>
</dbReference>
<comment type="similarity">
    <text evidence="2 5">Belongs to the prokaryotic/mitochondrial release factor family.</text>
</comment>
<dbReference type="AlphaFoldDB" id="A0A5S9IJV1"/>
<dbReference type="EMBL" id="AP019860">
    <property type="protein sequence ID" value="BBM82870.1"/>
    <property type="molecule type" value="Genomic_DNA"/>
</dbReference>
<dbReference type="InterPro" id="IPR004373">
    <property type="entry name" value="RF-1"/>
</dbReference>
<evidence type="ECO:0000256" key="7">
    <source>
        <dbReference type="SAM" id="Coils"/>
    </source>
</evidence>
<dbReference type="InterPro" id="IPR050057">
    <property type="entry name" value="Prokaryotic/Mito_RF"/>
</dbReference>